<protein>
    <submittedName>
        <fullName evidence="2">Uncharacterized protein</fullName>
    </submittedName>
</protein>
<dbReference type="Proteomes" id="UP001056383">
    <property type="component" value="Chromosome"/>
</dbReference>
<feature type="transmembrane region" description="Helical" evidence="1">
    <location>
        <begin position="20"/>
        <end position="37"/>
    </location>
</feature>
<keyword evidence="1" id="KW-0472">Membrane</keyword>
<keyword evidence="1" id="KW-1133">Transmembrane helix</keyword>
<dbReference type="RefSeq" id="WP_078571902.1">
    <property type="nucleotide sequence ID" value="NZ_CP095474.1"/>
</dbReference>
<keyword evidence="3" id="KW-1185">Reference proteome</keyword>
<evidence type="ECO:0000313" key="3">
    <source>
        <dbReference type="Proteomes" id="UP001056383"/>
    </source>
</evidence>
<keyword evidence="1" id="KW-0812">Transmembrane</keyword>
<feature type="transmembrane region" description="Helical" evidence="1">
    <location>
        <begin position="43"/>
        <end position="61"/>
    </location>
</feature>
<accession>A0ABY4TGM1</accession>
<reference evidence="2" key="1">
    <citation type="submission" date="2022-04" db="EMBL/GenBank/DDBJ databases">
        <title>Systematic whole-genome sequencing reveals an unexpected diversity among actinomycetoma pathogens and provides insights into their antibacterial susceptibilities.</title>
        <authorList>
            <person name="Watson A.K."/>
            <person name="Kepplinger B."/>
            <person name="Bakhiet S.M."/>
            <person name="Mhmoud N.A."/>
            <person name="Chapman J."/>
            <person name="Allenby N."/>
            <person name="Mickiewicz K."/>
            <person name="Goodfellow M."/>
            <person name="Fahal A.H."/>
            <person name="Errington J."/>
        </authorList>
    </citation>
    <scope>NUCLEOTIDE SEQUENCE</scope>
    <source>
        <strain evidence="2">SD 504</strain>
    </source>
</reference>
<proteinExistence type="predicted"/>
<evidence type="ECO:0000256" key="1">
    <source>
        <dbReference type="SAM" id="Phobius"/>
    </source>
</evidence>
<organism evidence="2 3">
    <name type="scientific">Streptomyces sudanensis</name>
    <dbReference type="NCBI Taxonomy" id="436397"/>
    <lineage>
        <taxon>Bacteria</taxon>
        <taxon>Bacillati</taxon>
        <taxon>Actinomycetota</taxon>
        <taxon>Actinomycetes</taxon>
        <taxon>Kitasatosporales</taxon>
        <taxon>Streptomycetaceae</taxon>
        <taxon>Streptomyces</taxon>
    </lineage>
</organism>
<sequence>MPRVGWSMEQRAAVKRYIQFAGFFAVIGILFSAFLIISGNSGGWALLAIIACICLVGYFFIQKGEGGNP</sequence>
<dbReference type="EMBL" id="CP095474">
    <property type="protein sequence ID" value="URN17360.1"/>
    <property type="molecule type" value="Genomic_DNA"/>
</dbReference>
<evidence type="ECO:0000313" key="2">
    <source>
        <dbReference type="EMBL" id="URN17360.1"/>
    </source>
</evidence>
<gene>
    <name evidence="2" type="ORF">MW084_17110</name>
</gene>
<name>A0ABY4TGM1_9ACTN</name>